<keyword evidence="1 6" id="KW-0963">Cytoplasm</keyword>
<evidence type="ECO:0000256" key="3">
    <source>
        <dbReference type="ARBA" id="ARBA00023157"/>
    </source>
</evidence>
<evidence type="ECO:0000256" key="5">
    <source>
        <dbReference type="ARBA" id="ARBA00023284"/>
    </source>
</evidence>
<dbReference type="KEGG" id="coh:EAV92_19920"/>
<dbReference type="GO" id="GO:0005737">
    <property type="term" value="C:cytoplasm"/>
    <property type="evidence" value="ECO:0007669"/>
    <property type="project" value="UniProtKB-SubCell"/>
</dbReference>
<comment type="PTM">
    <text evidence="6">Under oxidizing conditions two disulfide bonds are formed involving the reactive cysteines. Under reducing conditions zinc is bound to the reactive cysteines and the protein is inactive.</text>
</comment>
<dbReference type="GO" id="GO:0051082">
    <property type="term" value="F:unfolded protein binding"/>
    <property type="evidence" value="ECO:0007669"/>
    <property type="project" value="UniProtKB-UniRule"/>
</dbReference>
<dbReference type="GO" id="GO:0042026">
    <property type="term" value="P:protein refolding"/>
    <property type="evidence" value="ECO:0007669"/>
    <property type="project" value="TreeGrafter"/>
</dbReference>
<dbReference type="AlphaFoldDB" id="A0A3G3K2A7"/>
<comment type="function">
    <text evidence="6">Redox regulated molecular chaperone. Protects both thermally unfolding and oxidatively damaged proteins from irreversible aggregation. Plays an important role in the bacterial defense system toward oxidative stress.</text>
</comment>
<dbReference type="Gene3D" id="3.55.30.10">
    <property type="entry name" value="Hsp33 domain"/>
    <property type="match status" value="1"/>
</dbReference>
<dbReference type="RefSeq" id="WP_123042716.1">
    <property type="nucleotide sequence ID" value="NZ_CP033433.1"/>
</dbReference>
<evidence type="ECO:0000313" key="8">
    <source>
        <dbReference type="Proteomes" id="UP000269097"/>
    </source>
</evidence>
<name>A0A3G3K2A7_9BACL</name>
<dbReference type="PANTHER" id="PTHR30111:SF1">
    <property type="entry name" value="33 KDA CHAPERONIN"/>
    <property type="match status" value="1"/>
</dbReference>
<gene>
    <name evidence="6 7" type="primary">hslO</name>
    <name evidence="7" type="ORF">EAV92_19920</name>
</gene>
<keyword evidence="2 6" id="KW-0862">Zinc</keyword>
<comment type="subcellular location">
    <subcellularLocation>
        <location evidence="6">Cytoplasm</location>
    </subcellularLocation>
</comment>
<dbReference type="Proteomes" id="UP000269097">
    <property type="component" value="Chromosome"/>
</dbReference>
<comment type="similarity">
    <text evidence="6">Belongs to the HSP33 family.</text>
</comment>
<evidence type="ECO:0000256" key="2">
    <source>
        <dbReference type="ARBA" id="ARBA00022833"/>
    </source>
</evidence>
<dbReference type="HAMAP" id="MF_00117">
    <property type="entry name" value="HslO"/>
    <property type="match status" value="1"/>
</dbReference>
<dbReference type="GO" id="GO:0044183">
    <property type="term" value="F:protein folding chaperone"/>
    <property type="evidence" value="ECO:0007669"/>
    <property type="project" value="TreeGrafter"/>
</dbReference>
<evidence type="ECO:0000313" key="7">
    <source>
        <dbReference type="EMBL" id="AYQ74636.1"/>
    </source>
</evidence>
<dbReference type="CDD" id="cd00498">
    <property type="entry name" value="Hsp33"/>
    <property type="match status" value="1"/>
</dbReference>
<dbReference type="InterPro" id="IPR000397">
    <property type="entry name" value="Heat_shock_Hsp33"/>
</dbReference>
<keyword evidence="3 6" id="KW-1015">Disulfide bond</keyword>
<feature type="disulfide bond" description="Redox-active" evidence="6">
    <location>
        <begin position="236"/>
        <end position="238"/>
    </location>
</feature>
<feature type="disulfide bond" description="Redox-active" evidence="6">
    <location>
        <begin position="269"/>
        <end position="272"/>
    </location>
</feature>
<evidence type="ECO:0000256" key="1">
    <source>
        <dbReference type="ARBA" id="ARBA00022490"/>
    </source>
</evidence>
<sequence length="298" mass="32426">MKDELVRGTAWNGGIRVFAARTTQLVSELQRRHDTFPTATAALGRAATAGAMMGVMLKDEGKLTIQVKGDGPLGQIVVDANARGEVRGYVDYPHVHLPSNKFGKLDVAGAVGTSGYLNVIKDIGMREPYRGSVPIVSGELGEDFTYYFAESEQIPSVVGLGVLVDTDNSVIHAGGLIVQVLPGLPEDQLQRLEAAVSAMPHVTALLDQGETPEGILKYLVGDDLTIHETIEPVFRCQCSRERVERTLITLGPDELRSLIDEDGKADVLCHFCNETYKFTAEELEELHRRASERTPKGV</sequence>
<accession>A0A3G3K2A7</accession>
<dbReference type="Pfam" id="PF01430">
    <property type="entry name" value="HSP33"/>
    <property type="match status" value="1"/>
</dbReference>
<dbReference type="InterPro" id="IPR016153">
    <property type="entry name" value="Heat_shock_Hsp33_N"/>
</dbReference>
<keyword evidence="5 6" id="KW-0676">Redox-active center</keyword>
<dbReference type="NCBIfam" id="NF001033">
    <property type="entry name" value="PRK00114.1"/>
    <property type="match status" value="1"/>
</dbReference>
<proteinExistence type="inferred from homology"/>
<evidence type="ECO:0000256" key="6">
    <source>
        <dbReference type="HAMAP-Rule" id="MF_00117"/>
    </source>
</evidence>
<organism evidence="7 8">
    <name type="scientific">Cohnella candidum</name>
    <dbReference type="NCBI Taxonomy" id="2674991"/>
    <lineage>
        <taxon>Bacteria</taxon>
        <taxon>Bacillati</taxon>
        <taxon>Bacillota</taxon>
        <taxon>Bacilli</taxon>
        <taxon>Bacillales</taxon>
        <taxon>Paenibacillaceae</taxon>
        <taxon>Cohnella</taxon>
    </lineage>
</organism>
<protein>
    <recommendedName>
        <fullName evidence="6">33 kDa chaperonin</fullName>
    </recommendedName>
    <alternativeName>
        <fullName evidence="6">Heat shock protein 33 homolog</fullName>
        <shortName evidence="6">HSP33</shortName>
    </alternativeName>
</protein>
<keyword evidence="4 6" id="KW-0143">Chaperone</keyword>
<dbReference type="Gene3D" id="3.90.1280.10">
    <property type="entry name" value="HSP33 redox switch-like"/>
    <property type="match status" value="1"/>
</dbReference>
<keyword evidence="8" id="KW-1185">Reference proteome</keyword>
<dbReference type="SUPFAM" id="SSF118352">
    <property type="entry name" value="HSP33 redox switch-like"/>
    <property type="match status" value="1"/>
</dbReference>
<dbReference type="PIRSF" id="PIRSF005261">
    <property type="entry name" value="Heat_shock_Hsp33"/>
    <property type="match status" value="1"/>
</dbReference>
<dbReference type="EMBL" id="CP033433">
    <property type="protein sequence ID" value="AYQ74636.1"/>
    <property type="molecule type" value="Genomic_DNA"/>
</dbReference>
<reference evidence="7 8" key="1">
    <citation type="submission" date="2018-10" db="EMBL/GenBank/DDBJ databases">
        <title>Genome Sequence of Cohnella sp.</title>
        <authorList>
            <person name="Srinivasan S."/>
            <person name="Kim M.K."/>
        </authorList>
    </citation>
    <scope>NUCLEOTIDE SEQUENCE [LARGE SCALE GENOMIC DNA]</scope>
    <source>
        <strain evidence="7 8">18JY8-7</strain>
    </source>
</reference>
<dbReference type="SUPFAM" id="SSF64397">
    <property type="entry name" value="Hsp33 domain"/>
    <property type="match status" value="1"/>
</dbReference>
<evidence type="ECO:0000256" key="4">
    <source>
        <dbReference type="ARBA" id="ARBA00023186"/>
    </source>
</evidence>
<dbReference type="PANTHER" id="PTHR30111">
    <property type="entry name" value="33 KDA CHAPERONIN"/>
    <property type="match status" value="1"/>
</dbReference>
<dbReference type="InterPro" id="IPR016154">
    <property type="entry name" value="Heat_shock_Hsp33_C"/>
</dbReference>